<gene>
    <name evidence="1" type="ORF">CX802_09555</name>
</gene>
<keyword evidence="2" id="KW-1185">Reference proteome</keyword>
<dbReference type="EMBL" id="AABTCC010000072">
    <property type="protein sequence ID" value="EAI8860067.1"/>
    <property type="molecule type" value="Genomic_DNA"/>
</dbReference>
<proteinExistence type="predicted"/>
<protein>
    <submittedName>
        <fullName evidence="1">Uncharacterized protein</fullName>
    </submittedName>
</protein>
<reference evidence="1 2" key="1">
    <citation type="submission" date="2018-06" db="EMBL/GenBank/DDBJ databases">
        <authorList>
            <consortium name="PulseNet: The National Subtyping Network for Foodborne Disease Surveillance"/>
            <person name="Tarr C.L."/>
            <person name="Trees E."/>
            <person name="Katz L.S."/>
            <person name="Carleton-Romer H.A."/>
            <person name="Stroika S."/>
            <person name="Kucerova Z."/>
            <person name="Roache K.F."/>
            <person name="Sabol A.L."/>
            <person name="Besser J."/>
            <person name="Gerner-Smidt P."/>
        </authorList>
    </citation>
    <scope>NUCLEOTIDE SEQUENCE [LARGE SCALE GENOMIC DNA]</scope>
    <source>
        <strain evidence="1 2">PNUSAC001503</strain>
    </source>
</reference>
<dbReference type="AlphaFoldDB" id="A0A825BCG8"/>
<comment type="caution">
    <text evidence="1">The sequence shown here is derived from an EMBL/GenBank/DDBJ whole genome shotgun (WGS) entry which is preliminary data.</text>
</comment>
<organism evidence="1 2">
    <name type="scientific">Campylobacter fetus</name>
    <dbReference type="NCBI Taxonomy" id="196"/>
    <lineage>
        <taxon>Bacteria</taxon>
        <taxon>Pseudomonadati</taxon>
        <taxon>Campylobacterota</taxon>
        <taxon>Epsilonproteobacteria</taxon>
        <taxon>Campylobacterales</taxon>
        <taxon>Campylobacteraceae</taxon>
        <taxon>Campylobacter</taxon>
    </lineage>
</organism>
<name>A0A825BCG8_CAMFE</name>
<dbReference type="Proteomes" id="UP000535509">
    <property type="component" value="Unassembled WGS sequence"/>
</dbReference>
<evidence type="ECO:0000313" key="1">
    <source>
        <dbReference type="EMBL" id="EAI8860067.1"/>
    </source>
</evidence>
<accession>A0A825BCG8</accession>
<sequence>METLSQNAKEQLAIKILEEFGCFNEAIQISSKKSLEPHSLPQDSVEYITNRYITALEMIDEVCEAR</sequence>
<evidence type="ECO:0000313" key="2">
    <source>
        <dbReference type="Proteomes" id="UP000535509"/>
    </source>
</evidence>